<organism evidence="14 15">
    <name type="scientific">Orchesella dallaii</name>
    <dbReference type="NCBI Taxonomy" id="48710"/>
    <lineage>
        <taxon>Eukaryota</taxon>
        <taxon>Metazoa</taxon>
        <taxon>Ecdysozoa</taxon>
        <taxon>Arthropoda</taxon>
        <taxon>Hexapoda</taxon>
        <taxon>Collembola</taxon>
        <taxon>Entomobryomorpha</taxon>
        <taxon>Entomobryoidea</taxon>
        <taxon>Orchesellidae</taxon>
        <taxon>Orchesellinae</taxon>
        <taxon>Orchesella</taxon>
    </lineage>
</organism>
<feature type="transmembrane region" description="Helical" evidence="12">
    <location>
        <begin position="308"/>
        <end position="335"/>
    </location>
</feature>
<feature type="transmembrane region" description="Helical" evidence="12">
    <location>
        <begin position="485"/>
        <end position="509"/>
    </location>
</feature>
<dbReference type="Pfam" id="PF00001">
    <property type="entry name" value="7tm_1"/>
    <property type="match status" value="1"/>
</dbReference>
<evidence type="ECO:0000256" key="9">
    <source>
        <dbReference type="ARBA" id="ARBA00023180"/>
    </source>
</evidence>
<evidence type="ECO:0000256" key="10">
    <source>
        <dbReference type="ARBA" id="ARBA00023224"/>
    </source>
</evidence>
<reference evidence="14 15" key="1">
    <citation type="submission" date="2024-08" db="EMBL/GenBank/DDBJ databases">
        <authorList>
            <person name="Cucini C."/>
            <person name="Frati F."/>
        </authorList>
    </citation>
    <scope>NUCLEOTIDE SEQUENCE [LARGE SCALE GENOMIC DNA]</scope>
</reference>
<dbReference type="Proteomes" id="UP001642540">
    <property type="component" value="Unassembled WGS sequence"/>
</dbReference>
<dbReference type="PRINTS" id="PR00237">
    <property type="entry name" value="GPCRRHODOPSN"/>
</dbReference>
<protein>
    <recommendedName>
        <fullName evidence="13">G-protein coupled receptors family 1 profile domain-containing protein</fullName>
    </recommendedName>
</protein>
<gene>
    <name evidence="14" type="ORF">ODALV1_LOCUS12650</name>
</gene>
<evidence type="ECO:0000313" key="15">
    <source>
        <dbReference type="Proteomes" id="UP001642540"/>
    </source>
</evidence>
<keyword evidence="9" id="KW-0325">Glycoprotein</keyword>
<dbReference type="SUPFAM" id="SSF81321">
    <property type="entry name" value="Family A G protein-coupled receptor-like"/>
    <property type="match status" value="1"/>
</dbReference>
<evidence type="ECO:0000259" key="13">
    <source>
        <dbReference type="PROSITE" id="PS50262"/>
    </source>
</evidence>
<feature type="region of interest" description="Disordered" evidence="11">
    <location>
        <begin position="1"/>
        <end position="170"/>
    </location>
</feature>
<keyword evidence="5 12" id="KW-1133">Transmembrane helix</keyword>
<evidence type="ECO:0000256" key="1">
    <source>
        <dbReference type="ARBA" id="ARBA00004651"/>
    </source>
</evidence>
<evidence type="ECO:0000256" key="8">
    <source>
        <dbReference type="ARBA" id="ARBA00023170"/>
    </source>
</evidence>
<dbReference type="PANTHER" id="PTHR24246:SF27">
    <property type="entry name" value="ADENOSINE RECEPTOR, ISOFORM A"/>
    <property type="match status" value="1"/>
</dbReference>
<name>A0ABP1QLG3_9HEXA</name>
<feature type="compositionally biased region" description="Basic and acidic residues" evidence="11">
    <location>
        <begin position="1"/>
        <end position="11"/>
    </location>
</feature>
<keyword evidence="4 12" id="KW-0812">Transmembrane</keyword>
<dbReference type="InterPro" id="IPR017452">
    <property type="entry name" value="GPCR_Rhodpsn_7TM"/>
</dbReference>
<dbReference type="CDD" id="cd00637">
    <property type="entry name" value="7tm_classA_rhodopsin-like"/>
    <property type="match status" value="1"/>
</dbReference>
<comment type="similarity">
    <text evidence="2">Belongs to the G-protein coupled receptor 1 family.</text>
</comment>
<feature type="compositionally biased region" description="Polar residues" evidence="11">
    <location>
        <begin position="26"/>
        <end position="43"/>
    </location>
</feature>
<dbReference type="PROSITE" id="PS50262">
    <property type="entry name" value="G_PROTEIN_RECEP_F1_2"/>
    <property type="match status" value="1"/>
</dbReference>
<accession>A0ABP1QLG3</accession>
<feature type="transmembrane region" description="Helical" evidence="12">
    <location>
        <begin position="440"/>
        <end position="464"/>
    </location>
</feature>
<dbReference type="PANTHER" id="PTHR24246">
    <property type="entry name" value="OLFACTORY RECEPTOR AND ADENOSINE RECEPTOR"/>
    <property type="match status" value="1"/>
</dbReference>
<proteinExistence type="inferred from homology"/>
<feature type="transmembrane region" description="Helical" evidence="12">
    <location>
        <begin position="355"/>
        <end position="373"/>
    </location>
</feature>
<feature type="transmembrane region" description="Helical" evidence="12">
    <location>
        <begin position="529"/>
        <end position="550"/>
    </location>
</feature>
<feature type="transmembrane region" description="Helical" evidence="12">
    <location>
        <begin position="272"/>
        <end position="296"/>
    </location>
</feature>
<evidence type="ECO:0000256" key="7">
    <source>
        <dbReference type="ARBA" id="ARBA00023136"/>
    </source>
</evidence>
<comment type="subcellular location">
    <subcellularLocation>
        <location evidence="1">Cell membrane</location>
        <topology evidence="1">Multi-pass membrane protein</topology>
    </subcellularLocation>
</comment>
<evidence type="ECO:0000256" key="4">
    <source>
        <dbReference type="ARBA" id="ARBA00022692"/>
    </source>
</evidence>
<evidence type="ECO:0000256" key="12">
    <source>
        <dbReference type="SAM" id="Phobius"/>
    </source>
</evidence>
<feature type="transmembrane region" description="Helical" evidence="12">
    <location>
        <begin position="394"/>
        <end position="413"/>
    </location>
</feature>
<keyword evidence="10" id="KW-0807">Transducer</keyword>
<evidence type="ECO:0000256" key="3">
    <source>
        <dbReference type="ARBA" id="ARBA00022475"/>
    </source>
</evidence>
<keyword evidence="3" id="KW-1003">Cell membrane</keyword>
<keyword evidence="8" id="KW-0675">Receptor</keyword>
<feature type="compositionally biased region" description="Polar residues" evidence="11">
    <location>
        <begin position="103"/>
        <end position="113"/>
    </location>
</feature>
<evidence type="ECO:0000256" key="2">
    <source>
        <dbReference type="ARBA" id="ARBA00010663"/>
    </source>
</evidence>
<evidence type="ECO:0000256" key="11">
    <source>
        <dbReference type="SAM" id="MobiDB-lite"/>
    </source>
</evidence>
<feature type="domain" description="G-protein coupled receptors family 1 profile" evidence="13">
    <location>
        <begin position="290"/>
        <end position="548"/>
    </location>
</feature>
<dbReference type="EMBL" id="CAXLJM020000038">
    <property type="protein sequence ID" value="CAL8107364.1"/>
    <property type="molecule type" value="Genomic_DNA"/>
</dbReference>
<keyword evidence="15" id="KW-1185">Reference proteome</keyword>
<keyword evidence="7 12" id="KW-0472">Membrane</keyword>
<dbReference type="Gene3D" id="1.20.1070.10">
    <property type="entry name" value="Rhodopsin 7-helix transmembrane proteins"/>
    <property type="match status" value="1"/>
</dbReference>
<sequence length="604" mass="67425">MTVGFEHHQETHVSSYNNDAREDFENSSSGSHLLGNPSSTSLTYPRLRHHHFPSRSHESSGSTPAGLLPRNSMLSFGSGNKHFSHRSDPSSLSGGRGPYGESETLSHQQTNRFLSLSSSASSSPSSSKLSPTSALWAESENSSVGMTATHHHQHHNHHQNDGLFESDPHPQNNFLSALNLDVNSTKNISTTYKSFSPLESIMNKSGIHMSSYKNFSQTNTSFNFPFEEMTSLQSDDNITEQSYFDNSTRDPVLAADGINSTSDSTSTVRGNIYATIIPVMLFFCVLAVLVNLIIVISARWCRKPMSPTLYFSISLALADAYAAFILATGLVINSLLPYVVKYNGVPMCLSLVVEAFRQGGVLVTVSHLLALAMNHWIGIVRPLHYAATMTRRTAWIVIIFSWICPITVILIYFSSVYGEGFQSQGCKKYDFLTKRAYRTFFASCFFAPLILMSFIYIHIFIIVRNHHTHRQRYQNTQQLKRNVKAVLTTMLVLGTYVIGWMPATLYSLIACSDCVYKPESLPNAVRYSMGFIGNFLVILKTLVDPVIYAARMSDIQMALKKMRYDILTTFCKSCAPATPPNDRGYYLNSPSARTYIAKNNRIEP</sequence>
<evidence type="ECO:0000313" key="14">
    <source>
        <dbReference type="EMBL" id="CAL8107364.1"/>
    </source>
</evidence>
<keyword evidence="6" id="KW-0297">G-protein coupled receptor</keyword>
<feature type="compositionally biased region" description="Low complexity" evidence="11">
    <location>
        <begin position="114"/>
        <end position="135"/>
    </location>
</feature>
<comment type="caution">
    <text evidence="14">The sequence shown here is derived from an EMBL/GenBank/DDBJ whole genome shotgun (WGS) entry which is preliminary data.</text>
</comment>
<dbReference type="InterPro" id="IPR000276">
    <property type="entry name" value="GPCR_Rhodpsn"/>
</dbReference>
<evidence type="ECO:0000256" key="6">
    <source>
        <dbReference type="ARBA" id="ARBA00023040"/>
    </source>
</evidence>
<evidence type="ECO:0000256" key="5">
    <source>
        <dbReference type="ARBA" id="ARBA00022989"/>
    </source>
</evidence>